<dbReference type="EMBL" id="GBXM01076029">
    <property type="protein sequence ID" value="JAH32548.1"/>
    <property type="molecule type" value="Transcribed_RNA"/>
</dbReference>
<name>A0A0E9RWA4_ANGAN</name>
<sequence length="31" mass="3810">MVIVIDCVLLPMDYKWFCVVFYFLNNYLLYA</sequence>
<proteinExistence type="predicted"/>
<accession>A0A0E9RWA4</accession>
<organism evidence="1">
    <name type="scientific">Anguilla anguilla</name>
    <name type="common">European freshwater eel</name>
    <name type="synonym">Muraena anguilla</name>
    <dbReference type="NCBI Taxonomy" id="7936"/>
    <lineage>
        <taxon>Eukaryota</taxon>
        <taxon>Metazoa</taxon>
        <taxon>Chordata</taxon>
        <taxon>Craniata</taxon>
        <taxon>Vertebrata</taxon>
        <taxon>Euteleostomi</taxon>
        <taxon>Actinopterygii</taxon>
        <taxon>Neopterygii</taxon>
        <taxon>Teleostei</taxon>
        <taxon>Anguilliformes</taxon>
        <taxon>Anguillidae</taxon>
        <taxon>Anguilla</taxon>
    </lineage>
</organism>
<reference evidence="1" key="1">
    <citation type="submission" date="2014-11" db="EMBL/GenBank/DDBJ databases">
        <authorList>
            <person name="Amaro Gonzalez C."/>
        </authorList>
    </citation>
    <scope>NUCLEOTIDE SEQUENCE</scope>
</reference>
<evidence type="ECO:0000313" key="1">
    <source>
        <dbReference type="EMBL" id="JAH32548.1"/>
    </source>
</evidence>
<reference evidence="1" key="2">
    <citation type="journal article" date="2015" name="Fish Shellfish Immunol.">
        <title>Early steps in the European eel (Anguilla anguilla)-Vibrio vulnificus interaction in the gills: Role of the RtxA13 toxin.</title>
        <authorList>
            <person name="Callol A."/>
            <person name="Pajuelo D."/>
            <person name="Ebbesson L."/>
            <person name="Teles M."/>
            <person name="MacKenzie S."/>
            <person name="Amaro C."/>
        </authorList>
    </citation>
    <scope>NUCLEOTIDE SEQUENCE</scope>
</reference>
<protein>
    <submittedName>
        <fullName evidence="1">Uncharacterized protein</fullName>
    </submittedName>
</protein>
<dbReference type="AlphaFoldDB" id="A0A0E9RWA4"/>